<evidence type="ECO:0000256" key="4">
    <source>
        <dbReference type="ARBA" id="ARBA00022605"/>
    </source>
</evidence>
<feature type="binding site" evidence="8">
    <location>
        <position position="165"/>
    </location>
    <ligand>
        <name>3-phosphoshikimate</name>
        <dbReference type="ChEBI" id="CHEBI:145989"/>
    </ligand>
</feature>
<dbReference type="NCBIfam" id="TIGR01356">
    <property type="entry name" value="aroA"/>
    <property type="match status" value="1"/>
</dbReference>
<dbReference type="RefSeq" id="WP_155142525.1">
    <property type="nucleotide sequence ID" value="NZ_BMGZ01000005.1"/>
</dbReference>
<dbReference type="Pfam" id="PF00275">
    <property type="entry name" value="EPSP_synthase"/>
    <property type="match status" value="1"/>
</dbReference>
<dbReference type="GO" id="GO:0003866">
    <property type="term" value="F:3-phosphoshikimate 1-carboxyvinyltransferase activity"/>
    <property type="evidence" value="ECO:0007669"/>
    <property type="project" value="UniProtKB-UniRule"/>
</dbReference>
<dbReference type="InterPro" id="IPR036968">
    <property type="entry name" value="Enolpyruvate_Tfrase_sf"/>
</dbReference>
<dbReference type="GO" id="GO:0005737">
    <property type="term" value="C:cytoplasm"/>
    <property type="evidence" value="ECO:0007669"/>
    <property type="project" value="UniProtKB-SubCell"/>
</dbReference>
<dbReference type="UniPathway" id="UPA00053">
    <property type="reaction ID" value="UER00089"/>
</dbReference>
<evidence type="ECO:0000313" key="12">
    <source>
        <dbReference type="Proteomes" id="UP000621856"/>
    </source>
</evidence>
<comment type="catalytic activity">
    <reaction evidence="7">
        <text>3-phosphoshikimate + phosphoenolpyruvate = 5-O-(1-carboxyvinyl)-3-phosphoshikimate + phosphate</text>
        <dbReference type="Rhea" id="RHEA:21256"/>
        <dbReference type="ChEBI" id="CHEBI:43474"/>
        <dbReference type="ChEBI" id="CHEBI:57701"/>
        <dbReference type="ChEBI" id="CHEBI:58702"/>
        <dbReference type="ChEBI" id="CHEBI:145989"/>
        <dbReference type="EC" id="2.5.1.19"/>
    </reaction>
    <physiologicalReaction direction="left-to-right" evidence="7">
        <dbReference type="Rhea" id="RHEA:21257"/>
    </physiologicalReaction>
</comment>
<comment type="subunit">
    <text evidence="8">Monomer.</text>
</comment>
<comment type="similarity">
    <text evidence="2 8">Belongs to the EPSP synthase family.</text>
</comment>
<evidence type="ECO:0000256" key="8">
    <source>
        <dbReference type="HAMAP-Rule" id="MF_00210"/>
    </source>
</evidence>
<dbReference type="SUPFAM" id="SSF55205">
    <property type="entry name" value="EPT/RTPC-like"/>
    <property type="match status" value="1"/>
</dbReference>
<comment type="pathway">
    <text evidence="1 8">Metabolic intermediate biosynthesis; chorismate biosynthesis; chorismate from D-erythrose 4-phosphate and phosphoenolpyruvate: step 6/7.</text>
</comment>
<dbReference type="EMBL" id="BMGZ01000005">
    <property type="protein sequence ID" value="GGI01877.1"/>
    <property type="molecule type" value="Genomic_DNA"/>
</dbReference>
<evidence type="ECO:0000256" key="5">
    <source>
        <dbReference type="ARBA" id="ARBA00022679"/>
    </source>
</evidence>
<keyword evidence="13" id="KW-1185">Reference proteome</keyword>
<dbReference type="InterPro" id="IPR006264">
    <property type="entry name" value="EPSP_synthase"/>
</dbReference>
<feature type="binding site" evidence="8">
    <location>
        <position position="167"/>
    </location>
    <ligand>
        <name>3-phosphoshikimate</name>
        <dbReference type="ChEBI" id="CHEBI:145989"/>
    </ligand>
</feature>
<reference evidence="11 13" key="2">
    <citation type="submission" date="2020-02" db="EMBL/GenBank/DDBJ databases">
        <title>Genome sequence of Parvularcula flava strain NH6-79.</title>
        <authorList>
            <person name="Abdul Karim M.H."/>
            <person name="Lam M.Q."/>
            <person name="Chen S.J."/>
            <person name="Yahya A."/>
            <person name="Shahir S."/>
            <person name="Shamsir M.S."/>
            <person name="Chong C.S."/>
        </authorList>
    </citation>
    <scope>NUCLEOTIDE SEQUENCE [LARGE SCALE GENOMIC DNA]</scope>
    <source>
        <strain evidence="11 13">NH6-79</strain>
    </source>
</reference>
<accession>A0A8J3ES40</accession>
<dbReference type="GO" id="GO:0009423">
    <property type="term" value="P:chorismate biosynthetic process"/>
    <property type="evidence" value="ECO:0007669"/>
    <property type="project" value="UniProtKB-UniRule"/>
</dbReference>
<dbReference type="PROSITE" id="PS00104">
    <property type="entry name" value="EPSP_SYNTHASE_1"/>
    <property type="match status" value="1"/>
</dbReference>
<feature type="binding site" evidence="8">
    <location>
        <position position="21"/>
    </location>
    <ligand>
        <name>3-phosphoshikimate</name>
        <dbReference type="ChEBI" id="CHEBI:145989"/>
    </ligand>
</feature>
<comment type="caution">
    <text evidence="8">Lacks conserved residue(s) required for the propagation of feature annotation.</text>
</comment>
<evidence type="ECO:0000256" key="1">
    <source>
        <dbReference type="ARBA" id="ARBA00004811"/>
    </source>
</evidence>
<dbReference type="FunFam" id="3.65.10.10:FF:000005">
    <property type="entry name" value="3-phosphoshikimate 1-carboxyvinyltransferase"/>
    <property type="match status" value="1"/>
</dbReference>
<evidence type="ECO:0000256" key="3">
    <source>
        <dbReference type="ARBA" id="ARBA00022490"/>
    </source>
</evidence>
<feature type="binding site" evidence="8">
    <location>
        <position position="26"/>
    </location>
    <ligand>
        <name>3-phosphoshikimate</name>
        <dbReference type="ChEBI" id="CHEBI:145989"/>
    </ligand>
</feature>
<evidence type="ECO:0000313" key="10">
    <source>
        <dbReference type="EMBL" id="GGI01877.1"/>
    </source>
</evidence>
<feature type="binding site" evidence="8">
    <location>
        <position position="21"/>
    </location>
    <ligand>
        <name>phosphoenolpyruvate</name>
        <dbReference type="ChEBI" id="CHEBI:58702"/>
    </ligand>
</feature>
<dbReference type="HAMAP" id="MF_00210">
    <property type="entry name" value="EPSP_synth"/>
    <property type="match status" value="1"/>
</dbReference>
<feature type="binding site" evidence="8">
    <location>
        <position position="398"/>
    </location>
    <ligand>
        <name>phosphoenolpyruvate</name>
        <dbReference type="ChEBI" id="CHEBI:58702"/>
    </ligand>
</feature>
<feature type="domain" description="Enolpyruvate transferase" evidence="9">
    <location>
        <begin position="8"/>
        <end position="430"/>
    </location>
</feature>
<feature type="binding site" evidence="8">
    <location>
        <position position="94"/>
    </location>
    <ligand>
        <name>phosphoenolpyruvate</name>
        <dbReference type="ChEBI" id="CHEBI:58702"/>
    </ligand>
</feature>
<comment type="caution">
    <text evidence="10">The sequence shown here is derived from an EMBL/GenBank/DDBJ whole genome shotgun (WGS) entry which is preliminary data.</text>
</comment>
<dbReference type="InterPro" id="IPR001986">
    <property type="entry name" value="Enolpyruvate_Tfrase_dom"/>
</dbReference>
<organism evidence="10 12">
    <name type="scientific">Aquisalinus luteolus</name>
    <dbReference type="NCBI Taxonomy" id="1566827"/>
    <lineage>
        <taxon>Bacteria</taxon>
        <taxon>Pseudomonadati</taxon>
        <taxon>Pseudomonadota</taxon>
        <taxon>Alphaproteobacteria</taxon>
        <taxon>Parvularculales</taxon>
        <taxon>Parvularculaceae</taxon>
        <taxon>Aquisalinus</taxon>
    </lineage>
</organism>
<feature type="active site" description="Proton acceptor" evidence="8">
    <location>
        <position position="322"/>
    </location>
</feature>
<dbReference type="PANTHER" id="PTHR21090">
    <property type="entry name" value="AROM/DEHYDROQUINATE SYNTHASE"/>
    <property type="match status" value="1"/>
</dbReference>
<feature type="binding site" evidence="8">
    <location>
        <position position="167"/>
    </location>
    <ligand>
        <name>phosphoenolpyruvate</name>
        <dbReference type="ChEBI" id="CHEBI:58702"/>
    </ligand>
</feature>
<feature type="binding site" evidence="8">
    <location>
        <position position="322"/>
    </location>
    <ligand>
        <name>3-phosphoshikimate</name>
        <dbReference type="ChEBI" id="CHEBI:145989"/>
    </ligand>
</feature>
<dbReference type="InterPro" id="IPR013792">
    <property type="entry name" value="RNA3'P_cycl/enolpyr_Trfase_a/b"/>
</dbReference>
<reference evidence="10" key="3">
    <citation type="submission" date="2020-09" db="EMBL/GenBank/DDBJ databases">
        <authorList>
            <person name="Sun Q."/>
            <person name="Zhou Y."/>
        </authorList>
    </citation>
    <scope>NUCLEOTIDE SEQUENCE</scope>
    <source>
        <strain evidence="10">CGMCC 1.14984</strain>
    </source>
</reference>
<name>A0A8J3ES40_9PROT</name>
<dbReference type="PANTHER" id="PTHR21090:SF5">
    <property type="entry name" value="PENTAFUNCTIONAL AROM POLYPEPTIDE"/>
    <property type="match status" value="1"/>
</dbReference>
<dbReference type="PROSITE" id="PS00885">
    <property type="entry name" value="EPSP_SYNTHASE_2"/>
    <property type="match status" value="1"/>
</dbReference>
<dbReference type="EC" id="2.5.1.19" evidence="8"/>
<dbReference type="GO" id="GO:0009073">
    <property type="term" value="P:aromatic amino acid family biosynthetic process"/>
    <property type="evidence" value="ECO:0007669"/>
    <property type="project" value="UniProtKB-KW"/>
</dbReference>
<dbReference type="CDD" id="cd01556">
    <property type="entry name" value="EPSP_synthase"/>
    <property type="match status" value="1"/>
</dbReference>
<comment type="subcellular location">
    <subcellularLocation>
        <location evidence="8">Cytoplasm</location>
    </subcellularLocation>
</comment>
<evidence type="ECO:0000256" key="6">
    <source>
        <dbReference type="ARBA" id="ARBA00023141"/>
    </source>
</evidence>
<dbReference type="AlphaFoldDB" id="A0A8J3ES40"/>
<reference evidence="10" key="1">
    <citation type="journal article" date="2014" name="Int. J. Syst. Evol. Microbiol.">
        <title>Complete genome sequence of Corynebacterium casei LMG S-19264T (=DSM 44701T), isolated from a smear-ripened cheese.</title>
        <authorList>
            <consortium name="US DOE Joint Genome Institute (JGI-PGF)"/>
            <person name="Walter F."/>
            <person name="Albersmeier A."/>
            <person name="Kalinowski J."/>
            <person name="Ruckert C."/>
        </authorList>
    </citation>
    <scope>NUCLEOTIDE SEQUENCE</scope>
    <source>
        <strain evidence="10">CGMCC 1.14984</strain>
    </source>
</reference>
<proteinExistence type="inferred from homology"/>
<dbReference type="Gene3D" id="3.65.10.10">
    <property type="entry name" value="Enolpyruvate transferase domain"/>
    <property type="match status" value="2"/>
</dbReference>
<dbReference type="Proteomes" id="UP000621856">
    <property type="component" value="Unassembled WGS sequence"/>
</dbReference>
<dbReference type="EMBL" id="VCJR02000005">
    <property type="protein sequence ID" value="NHK29460.1"/>
    <property type="molecule type" value="Genomic_DNA"/>
</dbReference>
<dbReference type="InterPro" id="IPR023193">
    <property type="entry name" value="EPSP_synthase_CS"/>
</dbReference>
<evidence type="ECO:0000259" key="9">
    <source>
        <dbReference type="Pfam" id="PF00275"/>
    </source>
</evidence>
<dbReference type="PIRSF" id="PIRSF000505">
    <property type="entry name" value="EPSPS"/>
    <property type="match status" value="1"/>
</dbReference>
<evidence type="ECO:0000313" key="13">
    <source>
        <dbReference type="Proteomes" id="UP000818603"/>
    </source>
</evidence>
<feature type="binding site" evidence="8">
    <location>
        <position position="122"/>
    </location>
    <ligand>
        <name>phosphoenolpyruvate</name>
        <dbReference type="ChEBI" id="CHEBI:58702"/>
    </ligand>
</feature>
<dbReference type="GO" id="GO:0008652">
    <property type="term" value="P:amino acid biosynthetic process"/>
    <property type="evidence" value="ECO:0007669"/>
    <property type="project" value="UniProtKB-KW"/>
</dbReference>
<evidence type="ECO:0000313" key="11">
    <source>
        <dbReference type="EMBL" id="NHK29460.1"/>
    </source>
</evidence>
<keyword evidence="5 8" id="KW-0808">Transferase</keyword>
<evidence type="ECO:0000256" key="2">
    <source>
        <dbReference type="ARBA" id="ARBA00009948"/>
    </source>
</evidence>
<comment type="function">
    <text evidence="8">Catalyzes the transfer of the enolpyruvyl moiety of phosphoenolpyruvate (PEP) to the 5-hydroxyl of shikimate-3-phosphate (S3P) to produce enolpyruvyl shikimate-3-phosphate and inorganic phosphate.</text>
</comment>
<keyword evidence="4 8" id="KW-0028">Amino-acid biosynthesis</keyword>
<feature type="binding site" evidence="8">
    <location>
        <position position="22"/>
    </location>
    <ligand>
        <name>3-phosphoshikimate</name>
        <dbReference type="ChEBI" id="CHEBI:145989"/>
    </ligand>
</feature>
<gene>
    <name evidence="8 10" type="primary">aroA</name>
    <name evidence="11" type="ORF">FF098_016225</name>
    <name evidence="10" type="ORF">GCM10011355_33550</name>
</gene>
<dbReference type="Proteomes" id="UP000818603">
    <property type="component" value="Unassembled WGS sequence"/>
</dbReference>
<feature type="binding site" evidence="8">
    <location>
        <position position="353"/>
    </location>
    <ligand>
        <name>phosphoenolpyruvate</name>
        <dbReference type="ChEBI" id="CHEBI:58702"/>
    </ligand>
</feature>
<feature type="binding site" evidence="8">
    <location>
        <position position="349"/>
    </location>
    <ligand>
        <name>3-phosphoshikimate</name>
        <dbReference type="ChEBI" id="CHEBI:145989"/>
    </ligand>
</feature>
<protein>
    <recommendedName>
        <fullName evidence="8">3-phosphoshikimate 1-carboxyvinyltransferase</fullName>
        <ecNumber evidence="8">2.5.1.19</ecNumber>
    </recommendedName>
    <alternativeName>
        <fullName evidence="8">5-enolpyruvylshikimate-3-phosphate synthase</fullName>
        <shortName evidence="8">EPSP synthase</shortName>
        <shortName evidence="8">EPSPS</shortName>
    </alternativeName>
</protein>
<sequence>MSTFAHRGASLNGRVQVPGDKSISHRSLIFGALAEGVTHVLGLLEAEDVLHTAAALRALGVSIERDMTPDGPVWTIEGAPWQAPERILYAGNSGTGVRLLMGAVAGQGVEAAFDGDASLRKRPMGRILEPLAQMGGSSDSDEGRLPVRISGGQLTAMRYRLPKPSAQIKSAILLAALGAEGETVIEEPVLSRDHTERMLSAFGAEISFGPLEGAEETSGRTIHLKGGQALKACDITVPADPSSAAFPLVAALIVPGSEVTVEGVLMNPQRTGLYKTLIEMGADLTFANERTLAGETLADITARHSALKGVDVPADRAPSMIDEYPILSVAAACATGATRMEGLEELRVKESDRLSAVAAGLAGNGVEIVEGADWLQVTGSGGALLKGGDMVSTHMDHRIAMSFLIMGLVSADPVGVDSTDMIATSFPEFLTLMKGLGADIRAER</sequence>
<keyword evidence="3 8" id="KW-0963">Cytoplasm</keyword>
<evidence type="ECO:0000256" key="7">
    <source>
        <dbReference type="ARBA" id="ARBA00044633"/>
    </source>
</evidence>
<keyword evidence="6 8" id="KW-0057">Aromatic amino acid biosynthesis</keyword>